<feature type="transmembrane region" description="Helical" evidence="8">
    <location>
        <begin position="307"/>
        <end position="325"/>
    </location>
</feature>
<keyword evidence="2" id="KW-1003">Cell membrane</keyword>
<accession>A0A951PAX2</accession>
<dbReference type="NCBIfam" id="TIGR04178">
    <property type="entry name" value="exo_archaeo"/>
    <property type="match status" value="1"/>
</dbReference>
<evidence type="ECO:0000256" key="7">
    <source>
        <dbReference type="ARBA" id="ARBA00023136"/>
    </source>
</evidence>
<name>A0A951PAX2_9CYAN</name>
<reference evidence="9" key="2">
    <citation type="journal article" date="2022" name="Microbiol. Resour. Announc.">
        <title>Metagenome Sequencing to Explore Phylogenomics of Terrestrial Cyanobacteria.</title>
        <authorList>
            <person name="Ward R.D."/>
            <person name="Stajich J.E."/>
            <person name="Johansen J.R."/>
            <person name="Huntemann M."/>
            <person name="Clum A."/>
            <person name="Foster B."/>
            <person name="Foster B."/>
            <person name="Roux S."/>
            <person name="Palaniappan K."/>
            <person name="Varghese N."/>
            <person name="Mukherjee S."/>
            <person name="Reddy T.B.K."/>
            <person name="Daum C."/>
            <person name="Copeland A."/>
            <person name="Chen I.A."/>
            <person name="Ivanova N.N."/>
            <person name="Kyrpides N.C."/>
            <person name="Shapiro N."/>
            <person name="Eloe-Fadrosh E.A."/>
            <person name="Pietrasiak N."/>
        </authorList>
    </citation>
    <scope>NUCLEOTIDE SEQUENCE</scope>
    <source>
        <strain evidence="9">GSE-TBD4-15B</strain>
    </source>
</reference>
<keyword evidence="7 8" id="KW-0472">Membrane</keyword>
<keyword evidence="6 8" id="KW-1133">Transmembrane helix</keyword>
<dbReference type="GO" id="GO:0008233">
    <property type="term" value="F:peptidase activity"/>
    <property type="evidence" value="ECO:0007669"/>
    <property type="project" value="UniProtKB-KW"/>
</dbReference>
<protein>
    <submittedName>
        <fullName evidence="9">Exosortase O</fullName>
        <ecNumber evidence="9">3.4.22.-</ecNumber>
    </submittedName>
</protein>
<dbReference type="EC" id="3.4.22.-" evidence="9"/>
<dbReference type="InterPro" id="IPR019127">
    <property type="entry name" value="Exosortase"/>
</dbReference>
<dbReference type="GO" id="GO:0006508">
    <property type="term" value="P:proteolysis"/>
    <property type="evidence" value="ECO:0007669"/>
    <property type="project" value="UniProtKB-KW"/>
</dbReference>
<dbReference type="AlphaFoldDB" id="A0A951PAX2"/>
<keyword evidence="5 9" id="KW-0378">Hydrolase</keyword>
<dbReference type="Proteomes" id="UP000707356">
    <property type="component" value="Unassembled WGS sequence"/>
</dbReference>
<proteinExistence type="predicted"/>
<feature type="transmembrane region" description="Helical" evidence="8">
    <location>
        <begin position="109"/>
        <end position="127"/>
    </location>
</feature>
<evidence type="ECO:0000256" key="3">
    <source>
        <dbReference type="ARBA" id="ARBA00022670"/>
    </source>
</evidence>
<evidence type="ECO:0000256" key="8">
    <source>
        <dbReference type="SAM" id="Phobius"/>
    </source>
</evidence>
<feature type="transmembrane region" description="Helical" evidence="8">
    <location>
        <begin position="56"/>
        <end position="72"/>
    </location>
</feature>
<evidence type="ECO:0000256" key="5">
    <source>
        <dbReference type="ARBA" id="ARBA00022801"/>
    </source>
</evidence>
<evidence type="ECO:0000313" key="9">
    <source>
        <dbReference type="EMBL" id="MBW4466073.1"/>
    </source>
</evidence>
<keyword evidence="4 8" id="KW-0812">Transmembrane</keyword>
<dbReference type="EMBL" id="JAHHHV010000065">
    <property type="protein sequence ID" value="MBW4466073.1"/>
    <property type="molecule type" value="Genomic_DNA"/>
</dbReference>
<feature type="transmembrane region" description="Helical" evidence="8">
    <location>
        <begin position="134"/>
        <end position="151"/>
    </location>
</feature>
<evidence type="ECO:0000256" key="4">
    <source>
        <dbReference type="ARBA" id="ARBA00022692"/>
    </source>
</evidence>
<gene>
    <name evidence="9" type="primary">xrtO</name>
    <name evidence="9" type="ORF">KME07_11620</name>
</gene>
<comment type="caution">
    <text evidence="9">The sequence shown here is derived from an EMBL/GenBank/DDBJ whole genome shotgun (WGS) entry which is preliminary data.</text>
</comment>
<dbReference type="Pfam" id="PF09721">
    <property type="entry name" value="Exosortase_EpsH"/>
    <property type="match status" value="1"/>
</dbReference>
<comment type="subcellular location">
    <subcellularLocation>
        <location evidence="1">Cell membrane</location>
        <topology evidence="1">Multi-pass membrane protein</topology>
    </subcellularLocation>
</comment>
<dbReference type="GO" id="GO:0005886">
    <property type="term" value="C:plasma membrane"/>
    <property type="evidence" value="ECO:0007669"/>
    <property type="project" value="UniProtKB-SubCell"/>
</dbReference>
<feature type="transmembrane region" description="Helical" evidence="8">
    <location>
        <begin position="21"/>
        <end position="44"/>
    </location>
</feature>
<feature type="transmembrane region" description="Helical" evidence="8">
    <location>
        <begin position="263"/>
        <end position="287"/>
    </location>
</feature>
<evidence type="ECO:0000256" key="1">
    <source>
        <dbReference type="ARBA" id="ARBA00004651"/>
    </source>
</evidence>
<organism evidence="9 10">
    <name type="scientific">Pegethrix bostrychoides GSE-TBD4-15B</name>
    <dbReference type="NCBI Taxonomy" id="2839662"/>
    <lineage>
        <taxon>Bacteria</taxon>
        <taxon>Bacillati</taxon>
        <taxon>Cyanobacteriota</taxon>
        <taxon>Cyanophyceae</taxon>
        <taxon>Oculatellales</taxon>
        <taxon>Oculatellaceae</taxon>
        <taxon>Pegethrix</taxon>
    </lineage>
</organism>
<keyword evidence="3" id="KW-0645">Protease</keyword>
<feature type="transmembrane region" description="Helical" evidence="8">
    <location>
        <begin position="84"/>
        <end position="103"/>
    </location>
</feature>
<dbReference type="NCBIfam" id="TIGR04489">
    <property type="entry name" value="exosort_XrtO"/>
    <property type="match status" value="1"/>
</dbReference>
<feature type="transmembrane region" description="Helical" evidence="8">
    <location>
        <begin position="226"/>
        <end position="251"/>
    </location>
</feature>
<evidence type="ECO:0000313" key="10">
    <source>
        <dbReference type="Proteomes" id="UP000707356"/>
    </source>
</evidence>
<dbReference type="InterPro" id="IPR026392">
    <property type="entry name" value="Exo/Archaeosortase_dom"/>
</dbReference>
<evidence type="ECO:0000256" key="6">
    <source>
        <dbReference type="ARBA" id="ARBA00022989"/>
    </source>
</evidence>
<dbReference type="InterPro" id="IPR030996">
    <property type="entry name" value="Exosort_XrtO"/>
</dbReference>
<evidence type="ECO:0000256" key="2">
    <source>
        <dbReference type="ARBA" id="ARBA00022475"/>
    </source>
</evidence>
<reference evidence="9" key="1">
    <citation type="submission" date="2021-05" db="EMBL/GenBank/DDBJ databases">
        <authorList>
            <person name="Pietrasiak N."/>
            <person name="Ward R."/>
            <person name="Stajich J.E."/>
            <person name="Kurbessoian T."/>
        </authorList>
    </citation>
    <scope>NUCLEOTIDE SEQUENCE</scope>
    <source>
        <strain evidence="9">GSE-TBD4-15B</strain>
    </source>
</reference>
<sequence>MTHDLAQPPQVGVKLRATERLTLLLVGLLVLSWLWLNASTLTWFGESLLGLPRFNQLFLAAVALLLGWLAVRRPLPVLAAQLRLFPLVLLLGSALLALGSRWLLAFEQIPGLLFLLGSYGLAGLFLHPATWRRGLPVAATVAAVVPFWLQFTTGLGFPARILTAQAVEAILNTWQITALSSADIIVLDTGIAQVDLPCSGLKSLWMGTVLLLAMTGLEGRKLGWRWLLVCCANWGLLVSANVMRVLSLVLLTNVLRQPALADLLHMPLGLVSFVTVSLLAWGLLRWVPQAEKARAPVQAIARPAQPASPKLLAGLIAVLLLLSFLPRPAAVLPVQPALAHLSWPAAMQVEPMALSQPEQAFFVSYDGVTAEKQRFDFEGIAGSMILVASPTWQAHHSPELCYISSGFEINQMRQQQLTDAVLGRWLSLKQDATQQAAAYWFQSPHRTTDSYLDRLWAELSRQEPAWTMVSVLFDQPYSPESPQVQAFLNQVQSVLAAQ</sequence>